<dbReference type="PANTHER" id="PTHR46881:SF2">
    <property type="entry name" value="PALMDELPHIN ISOFORM X1"/>
    <property type="match status" value="1"/>
</dbReference>
<evidence type="ECO:0000313" key="4">
    <source>
        <dbReference type="EMBL" id="MBN3321583.1"/>
    </source>
</evidence>
<protein>
    <submittedName>
        <fullName evidence="4">PALMD protein</fullName>
    </submittedName>
</protein>
<feature type="non-terminal residue" evidence="4">
    <location>
        <position position="916"/>
    </location>
</feature>
<gene>
    <name evidence="4" type="primary">Palmd_1</name>
    <name evidence="4" type="ORF">GTO95_0006243</name>
</gene>
<feature type="non-terminal residue" evidence="4">
    <location>
        <position position="1"/>
    </location>
</feature>
<dbReference type="GO" id="GO:0008360">
    <property type="term" value="P:regulation of cell shape"/>
    <property type="evidence" value="ECO:0007669"/>
    <property type="project" value="InterPro"/>
</dbReference>
<proteinExistence type="predicted"/>
<name>A0A8J7P0A5_ATRSP</name>
<dbReference type="GO" id="GO:0005737">
    <property type="term" value="C:cytoplasm"/>
    <property type="evidence" value="ECO:0007669"/>
    <property type="project" value="TreeGrafter"/>
</dbReference>
<feature type="region of interest" description="Disordered" evidence="3">
    <location>
        <begin position="560"/>
        <end position="580"/>
    </location>
</feature>
<dbReference type="Proteomes" id="UP000736164">
    <property type="component" value="Unassembled WGS sequence"/>
</dbReference>
<feature type="compositionally biased region" description="Basic and acidic residues" evidence="3">
    <location>
        <begin position="562"/>
        <end position="571"/>
    </location>
</feature>
<dbReference type="EMBL" id="JAAWVO010055894">
    <property type="protein sequence ID" value="MBN3321583.1"/>
    <property type="molecule type" value="Genomic_DNA"/>
</dbReference>
<comment type="caution">
    <text evidence="4">The sequence shown here is derived from an EMBL/GenBank/DDBJ whole genome shotgun (WGS) entry which is preliminary data.</text>
</comment>
<accession>A0A8J7P0A5</accession>
<keyword evidence="5" id="KW-1185">Reference proteome</keyword>
<dbReference type="GO" id="GO:0016020">
    <property type="term" value="C:membrane"/>
    <property type="evidence" value="ECO:0007669"/>
    <property type="project" value="InterPro"/>
</dbReference>
<dbReference type="PANTHER" id="PTHR46881">
    <property type="entry name" value="PALMDELPHIN"/>
    <property type="match status" value="1"/>
</dbReference>
<dbReference type="AlphaFoldDB" id="A0A8J7P0A5"/>
<sequence length="916" mass="104104">MEEAELLKERLQAITDKRKIREDIAKKRTEIEEEKFKLQYLKKKALREKWLMDGLSSPSVQDEMALKLQAQDNQRQTKILESNISRIENEIEALERQEMMISTNESLILKKLKEVERSAEDIIKRGTTGVKKNNGNELSEDCSRTQNLKQKEQKYFSETVTMETSQLSEMATVVDNKMDPGESEMSENKYSPGAAGQASFQADFSESKEAQDTTEIRVATPRGEIQSDEYEGFENEKQGLKEVIFQDEALILEVGLVEFNRTESITSSVSDTTSSAGSVCENEFILRRREPDSQDHPENVVTVDESGVSHVTETTEHAVQDIIPESPGDEELETSFLEQCIKEEALSDVSTESCHELDNKELIESLQDEIAAASSDSEIDEKWRAIFSSSVNKEGEDLFLDTTNESNIQELLFEETDRDVLNPEALNQKNEEVSDIISIEDKPEYLTEHDFQAQDHYYSSAPLLHGLSKISEDEEELSQSLKQNIYVSHSALSDPTKKIPDDYCVIQETKNANVSTEHVDFREARKQFRMMEEQTKCQACQPTVKPNTCQGGHSFMYTPVRNIDRPKKDPEGDSLGLNDYQNTLFSPCSEDSGLGDPSYRSPYDDPSFACDFKDLSDSSYSRRLIPETPIEKEIRLALEREENLRRERGLSKSVNANECTETKPKPVILHPGKYDKGMCQEIEEKRKMFETREEVCTLQRSPKPPSFTITASPSKGPLYHEMAASNVIILEPDTYLSSPRHRAKDALISPVAKKSNEWPSEATNVIILETSNLIIRSASEFCLNSASEESQENTFQNNPFFKLRSRSTQSLVDQEIKVAKQREEELQRQRASLYAKEKYNTVLVSPNLLDSLTFDKSDLPVRCKSSPSSPMKTAYKMDRSTLSCETKFPDSFSGARRKSAMALRWEAGMFTNQEQE</sequence>
<feature type="coiled-coil region" evidence="2">
    <location>
        <begin position="70"/>
        <end position="104"/>
    </location>
</feature>
<evidence type="ECO:0000256" key="3">
    <source>
        <dbReference type="SAM" id="MobiDB-lite"/>
    </source>
</evidence>
<dbReference type="InterPro" id="IPR004965">
    <property type="entry name" value="Paralemmin"/>
</dbReference>
<dbReference type="Pfam" id="PF03285">
    <property type="entry name" value="Paralemmin"/>
    <property type="match status" value="1"/>
</dbReference>
<evidence type="ECO:0000256" key="2">
    <source>
        <dbReference type="SAM" id="Coils"/>
    </source>
</evidence>
<organism evidence="4 5">
    <name type="scientific">Atractosteus spatula</name>
    <name type="common">Alligator gar</name>
    <name type="synonym">Lepisosteus spatula</name>
    <dbReference type="NCBI Taxonomy" id="7917"/>
    <lineage>
        <taxon>Eukaryota</taxon>
        <taxon>Metazoa</taxon>
        <taxon>Chordata</taxon>
        <taxon>Craniata</taxon>
        <taxon>Vertebrata</taxon>
        <taxon>Euteleostomi</taxon>
        <taxon>Actinopterygii</taxon>
        <taxon>Neopterygii</taxon>
        <taxon>Holostei</taxon>
        <taxon>Semionotiformes</taxon>
        <taxon>Lepisosteidae</taxon>
        <taxon>Atractosteus</taxon>
    </lineage>
</organism>
<reference evidence="4" key="1">
    <citation type="journal article" date="2021" name="Cell">
        <title>Tracing the genetic footprints of vertebrate landing in non-teleost ray-finned fishes.</title>
        <authorList>
            <person name="Bi X."/>
            <person name="Wang K."/>
            <person name="Yang L."/>
            <person name="Pan H."/>
            <person name="Jiang H."/>
            <person name="Wei Q."/>
            <person name="Fang M."/>
            <person name="Yu H."/>
            <person name="Zhu C."/>
            <person name="Cai Y."/>
            <person name="He Y."/>
            <person name="Gan X."/>
            <person name="Zeng H."/>
            <person name="Yu D."/>
            <person name="Zhu Y."/>
            <person name="Jiang H."/>
            <person name="Qiu Q."/>
            <person name="Yang H."/>
            <person name="Zhang Y.E."/>
            <person name="Wang W."/>
            <person name="Zhu M."/>
            <person name="He S."/>
            <person name="Zhang G."/>
        </authorList>
    </citation>
    <scope>NUCLEOTIDE SEQUENCE</scope>
    <source>
        <strain evidence="4">Allg_001</strain>
    </source>
</reference>
<evidence type="ECO:0000313" key="5">
    <source>
        <dbReference type="Proteomes" id="UP000736164"/>
    </source>
</evidence>
<evidence type="ECO:0000256" key="1">
    <source>
        <dbReference type="ARBA" id="ARBA00023054"/>
    </source>
</evidence>
<keyword evidence="1 2" id="KW-0175">Coiled coil</keyword>